<comment type="caution">
    <text evidence="16">The sequence shown here is derived from an EMBL/GenBank/DDBJ whole genome shotgun (WGS) entry which is preliminary data.</text>
</comment>
<evidence type="ECO:0000256" key="13">
    <source>
        <dbReference type="ARBA" id="ARBA00048173"/>
    </source>
</evidence>
<evidence type="ECO:0000256" key="5">
    <source>
        <dbReference type="ARBA" id="ARBA00022759"/>
    </source>
</evidence>
<dbReference type="GO" id="GO:0015074">
    <property type="term" value="P:DNA integration"/>
    <property type="evidence" value="ECO:0007669"/>
    <property type="project" value="UniProtKB-KW"/>
</dbReference>
<reference evidence="16" key="1">
    <citation type="submission" date="2021-03" db="EMBL/GenBank/DDBJ databases">
        <title>Draft genome sequence of rust myrtle Austropuccinia psidii MF-1, a brazilian biotype.</title>
        <authorList>
            <person name="Quecine M.C."/>
            <person name="Pachon D.M.R."/>
            <person name="Bonatelli M.L."/>
            <person name="Correr F.H."/>
            <person name="Franceschini L.M."/>
            <person name="Leite T.F."/>
            <person name="Margarido G.R.A."/>
            <person name="Almeida C.A."/>
            <person name="Ferrarezi J.A."/>
            <person name="Labate C.A."/>
        </authorList>
    </citation>
    <scope>NUCLEOTIDE SEQUENCE</scope>
    <source>
        <strain evidence="16">MF-1</strain>
    </source>
</reference>
<evidence type="ECO:0000313" key="17">
    <source>
        <dbReference type="Proteomes" id="UP000765509"/>
    </source>
</evidence>
<evidence type="ECO:0000256" key="7">
    <source>
        <dbReference type="ARBA" id="ARBA00022842"/>
    </source>
</evidence>
<dbReference type="GO" id="GO:0005634">
    <property type="term" value="C:nucleus"/>
    <property type="evidence" value="ECO:0007669"/>
    <property type="project" value="UniProtKB-ARBA"/>
</dbReference>
<evidence type="ECO:0000256" key="9">
    <source>
        <dbReference type="ARBA" id="ARBA00022908"/>
    </source>
</evidence>
<feature type="domain" description="Integrase catalytic" evidence="15">
    <location>
        <begin position="34"/>
        <end position="157"/>
    </location>
</feature>
<dbReference type="GO" id="GO:0032196">
    <property type="term" value="P:transposition"/>
    <property type="evidence" value="ECO:0007669"/>
    <property type="project" value="UniProtKB-KW"/>
</dbReference>
<dbReference type="GO" id="GO:0003964">
    <property type="term" value="F:RNA-directed DNA polymerase activity"/>
    <property type="evidence" value="ECO:0007669"/>
    <property type="project" value="UniProtKB-KW"/>
</dbReference>
<evidence type="ECO:0000313" key="16">
    <source>
        <dbReference type="EMBL" id="MBW0508326.1"/>
    </source>
</evidence>
<keyword evidence="7" id="KW-0460">Magnesium</keyword>
<dbReference type="InterPro" id="IPR039537">
    <property type="entry name" value="Retrotran_Ty1/copia-like"/>
</dbReference>
<evidence type="ECO:0000256" key="4">
    <source>
        <dbReference type="ARBA" id="ARBA00022723"/>
    </source>
</evidence>
<dbReference type="GO" id="GO:0016787">
    <property type="term" value="F:hydrolase activity"/>
    <property type="evidence" value="ECO:0007669"/>
    <property type="project" value="UniProtKB-KW"/>
</dbReference>
<keyword evidence="11" id="KW-0808">Transferase</keyword>
<keyword evidence="2" id="KW-0548">Nucleotidyltransferase</keyword>
<keyword evidence="1" id="KW-0815">Transposition</keyword>
<dbReference type="PROSITE" id="PS50994">
    <property type="entry name" value="INTEGRASE"/>
    <property type="match status" value="1"/>
</dbReference>
<dbReference type="EMBL" id="AVOT02020264">
    <property type="protein sequence ID" value="MBW0508326.1"/>
    <property type="molecule type" value="Genomic_DNA"/>
</dbReference>
<protein>
    <recommendedName>
        <fullName evidence="15">Integrase catalytic domain-containing protein</fullName>
    </recommendedName>
</protein>
<dbReference type="GO" id="GO:0003723">
    <property type="term" value="F:RNA binding"/>
    <property type="evidence" value="ECO:0007669"/>
    <property type="project" value="UniProtKB-KW"/>
</dbReference>
<evidence type="ECO:0000256" key="3">
    <source>
        <dbReference type="ARBA" id="ARBA00022722"/>
    </source>
</evidence>
<dbReference type="GO" id="GO:0046872">
    <property type="term" value="F:metal ion binding"/>
    <property type="evidence" value="ECO:0007669"/>
    <property type="project" value="UniProtKB-KW"/>
</dbReference>
<evidence type="ECO:0000259" key="15">
    <source>
        <dbReference type="PROSITE" id="PS50994"/>
    </source>
</evidence>
<evidence type="ECO:0000256" key="1">
    <source>
        <dbReference type="ARBA" id="ARBA00022578"/>
    </source>
</evidence>
<proteinExistence type="predicted"/>
<comment type="catalytic activity">
    <reaction evidence="13">
        <text>DNA(n) + a 2'-deoxyribonucleoside 5'-triphosphate = DNA(n+1) + diphosphate</text>
        <dbReference type="Rhea" id="RHEA:22508"/>
        <dbReference type="Rhea" id="RHEA-COMP:17339"/>
        <dbReference type="Rhea" id="RHEA-COMP:17340"/>
        <dbReference type="ChEBI" id="CHEBI:33019"/>
        <dbReference type="ChEBI" id="CHEBI:61560"/>
        <dbReference type="ChEBI" id="CHEBI:173112"/>
        <dbReference type="EC" id="2.7.7.49"/>
    </reaction>
</comment>
<evidence type="ECO:0000256" key="2">
    <source>
        <dbReference type="ARBA" id="ARBA00022695"/>
    </source>
</evidence>
<sequence length="157" mass="17635">MNNTRITNLVKSRKGKQICDICLKGKITALPFSSKFVPANSILENIHLDLCAPISTPTISGYQYFMIIIDQFSKFISVKLLKRKNKSFTHLKEFKNAAESFHSNKIKRIISDGGGKFKNNYSPKAELNIVLVQLTPRNTTVSPREETSLLLKMVGAC</sequence>
<evidence type="ECO:0000256" key="14">
    <source>
        <dbReference type="ARBA" id="ARBA00049244"/>
    </source>
</evidence>
<evidence type="ECO:0000256" key="10">
    <source>
        <dbReference type="ARBA" id="ARBA00022918"/>
    </source>
</evidence>
<organism evidence="16 17">
    <name type="scientific">Austropuccinia psidii MF-1</name>
    <dbReference type="NCBI Taxonomy" id="1389203"/>
    <lineage>
        <taxon>Eukaryota</taxon>
        <taxon>Fungi</taxon>
        <taxon>Dikarya</taxon>
        <taxon>Basidiomycota</taxon>
        <taxon>Pucciniomycotina</taxon>
        <taxon>Pucciniomycetes</taxon>
        <taxon>Pucciniales</taxon>
        <taxon>Sphaerophragmiaceae</taxon>
        <taxon>Austropuccinia</taxon>
    </lineage>
</organism>
<dbReference type="InterPro" id="IPR036397">
    <property type="entry name" value="RNaseH_sf"/>
</dbReference>
<evidence type="ECO:0000256" key="8">
    <source>
        <dbReference type="ARBA" id="ARBA00022884"/>
    </source>
</evidence>
<name>A0A9Q3DX88_9BASI</name>
<dbReference type="AlphaFoldDB" id="A0A9Q3DX88"/>
<keyword evidence="10" id="KW-0695">RNA-directed DNA polymerase</keyword>
<evidence type="ECO:0000256" key="11">
    <source>
        <dbReference type="ARBA" id="ARBA00022932"/>
    </source>
</evidence>
<keyword evidence="6" id="KW-0378">Hydrolase</keyword>
<evidence type="ECO:0000256" key="12">
    <source>
        <dbReference type="ARBA" id="ARBA00023172"/>
    </source>
</evidence>
<comment type="catalytic activity">
    <reaction evidence="14">
        <text>DNA(n) + a 2'-deoxyribonucleoside 5'-triphosphate = DNA(n+1) + diphosphate</text>
        <dbReference type="Rhea" id="RHEA:22508"/>
        <dbReference type="Rhea" id="RHEA-COMP:17339"/>
        <dbReference type="Rhea" id="RHEA-COMP:17340"/>
        <dbReference type="ChEBI" id="CHEBI:33019"/>
        <dbReference type="ChEBI" id="CHEBI:61560"/>
        <dbReference type="ChEBI" id="CHEBI:173112"/>
        <dbReference type="EC" id="2.7.7.7"/>
    </reaction>
</comment>
<dbReference type="GO" id="GO:0004519">
    <property type="term" value="F:endonuclease activity"/>
    <property type="evidence" value="ECO:0007669"/>
    <property type="project" value="UniProtKB-KW"/>
</dbReference>
<keyword evidence="17" id="KW-1185">Reference proteome</keyword>
<gene>
    <name evidence="16" type="ORF">O181_048041</name>
</gene>
<keyword evidence="5" id="KW-0255">Endonuclease</keyword>
<dbReference type="Gene3D" id="3.30.420.10">
    <property type="entry name" value="Ribonuclease H-like superfamily/Ribonuclease H"/>
    <property type="match status" value="1"/>
</dbReference>
<keyword evidence="9" id="KW-0229">DNA integration</keyword>
<dbReference type="InterPro" id="IPR001584">
    <property type="entry name" value="Integrase_cat-core"/>
</dbReference>
<dbReference type="Proteomes" id="UP000765509">
    <property type="component" value="Unassembled WGS sequence"/>
</dbReference>
<dbReference type="PANTHER" id="PTHR42648:SF11">
    <property type="entry name" value="TRANSPOSON TY4-P GAG-POL POLYPROTEIN"/>
    <property type="match status" value="1"/>
</dbReference>
<evidence type="ECO:0000256" key="6">
    <source>
        <dbReference type="ARBA" id="ARBA00022801"/>
    </source>
</evidence>
<dbReference type="GO" id="GO:0006310">
    <property type="term" value="P:DNA recombination"/>
    <property type="evidence" value="ECO:0007669"/>
    <property type="project" value="UniProtKB-KW"/>
</dbReference>
<dbReference type="GO" id="GO:0003887">
    <property type="term" value="F:DNA-directed DNA polymerase activity"/>
    <property type="evidence" value="ECO:0007669"/>
    <property type="project" value="UniProtKB-KW"/>
</dbReference>
<accession>A0A9Q3DX88</accession>
<dbReference type="OrthoDB" id="7691805at2759"/>
<keyword evidence="4" id="KW-0479">Metal-binding</keyword>
<keyword evidence="3" id="KW-0540">Nuclease</keyword>
<dbReference type="PANTHER" id="PTHR42648">
    <property type="entry name" value="TRANSPOSASE, PUTATIVE-RELATED"/>
    <property type="match status" value="1"/>
</dbReference>
<keyword evidence="8" id="KW-0694">RNA-binding</keyword>
<dbReference type="InterPro" id="IPR012337">
    <property type="entry name" value="RNaseH-like_sf"/>
</dbReference>
<keyword evidence="11" id="KW-0239">DNA-directed DNA polymerase</keyword>
<dbReference type="SUPFAM" id="SSF53098">
    <property type="entry name" value="Ribonuclease H-like"/>
    <property type="match status" value="1"/>
</dbReference>
<keyword evidence="12" id="KW-0233">DNA recombination</keyword>